<feature type="compositionally biased region" description="Low complexity" evidence="2">
    <location>
        <begin position="280"/>
        <end position="295"/>
    </location>
</feature>
<dbReference type="Proteomes" id="UP000594364">
    <property type="component" value="Chromosome 1"/>
</dbReference>
<feature type="region of interest" description="Disordered" evidence="2">
    <location>
        <begin position="560"/>
        <end position="582"/>
    </location>
</feature>
<feature type="compositionally biased region" description="Low complexity" evidence="2">
    <location>
        <begin position="476"/>
        <end position="488"/>
    </location>
</feature>
<feature type="region of interest" description="Disordered" evidence="2">
    <location>
        <begin position="205"/>
        <end position="295"/>
    </location>
</feature>
<evidence type="ECO:0000313" key="3">
    <source>
        <dbReference type="EMBL" id="QPG95048.1"/>
    </source>
</evidence>
<feature type="region of interest" description="Disordered" evidence="2">
    <location>
        <begin position="22"/>
        <end position="126"/>
    </location>
</feature>
<protein>
    <submittedName>
        <fullName evidence="3">Uncharacterized protein</fullName>
    </submittedName>
</protein>
<evidence type="ECO:0000313" key="4">
    <source>
        <dbReference type="Proteomes" id="UP000594364"/>
    </source>
</evidence>
<dbReference type="PANTHER" id="PTHR38701:SF1">
    <property type="entry name" value="UP-REGULATED DURING SEPTATION PROTEIN 1 DOMAIN-CONTAINING PROTEIN"/>
    <property type="match status" value="1"/>
</dbReference>
<keyword evidence="4" id="KW-1185">Reference proteome</keyword>
<accession>A0A7S9KML7</accession>
<feature type="region of interest" description="Disordered" evidence="2">
    <location>
        <begin position="421"/>
        <end position="496"/>
    </location>
</feature>
<feature type="compositionally biased region" description="Polar residues" evidence="2">
    <location>
        <begin position="371"/>
        <end position="383"/>
    </location>
</feature>
<feature type="compositionally biased region" description="Polar residues" evidence="2">
    <location>
        <begin position="258"/>
        <end position="270"/>
    </location>
</feature>
<keyword evidence="1" id="KW-0175">Coiled coil</keyword>
<feature type="compositionally biased region" description="Pro residues" evidence="2">
    <location>
        <begin position="66"/>
        <end position="78"/>
    </location>
</feature>
<feature type="coiled-coil region" evidence="1">
    <location>
        <begin position="604"/>
        <end position="638"/>
    </location>
</feature>
<feature type="region of interest" description="Disordered" evidence="2">
    <location>
        <begin position="363"/>
        <end position="383"/>
    </location>
</feature>
<dbReference type="EMBL" id="CP031385">
    <property type="protein sequence ID" value="QPG95048.1"/>
    <property type="molecule type" value="Genomic_DNA"/>
</dbReference>
<feature type="region of interest" description="Disordered" evidence="2">
    <location>
        <begin position="648"/>
        <end position="681"/>
    </location>
</feature>
<evidence type="ECO:0000256" key="1">
    <source>
        <dbReference type="SAM" id="Coils"/>
    </source>
</evidence>
<feature type="compositionally biased region" description="Low complexity" evidence="2">
    <location>
        <begin position="36"/>
        <end position="65"/>
    </location>
</feature>
<feature type="compositionally biased region" description="Polar residues" evidence="2">
    <location>
        <begin position="429"/>
        <end position="468"/>
    </location>
</feature>
<name>A0A7S9KML7_EPIFF</name>
<dbReference type="OrthoDB" id="2555519at2759"/>
<evidence type="ECO:0000256" key="2">
    <source>
        <dbReference type="SAM" id="MobiDB-lite"/>
    </source>
</evidence>
<feature type="region of interest" description="Disordered" evidence="2">
    <location>
        <begin position="772"/>
        <end position="822"/>
    </location>
</feature>
<feature type="compositionally biased region" description="Polar residues" evidence="2">
    <location>
        <begin position="115"/>
        <end position="126"/>
    </location>
</feature>
<dbReference type="PANTHER" id="PTHR38701">
    <property type="entry name" value="CHROMOSOME 8, WHOLE GENOME SHOTGUN SEQUENCE"/>
    <property type="match status" value="1"/>
</dbReference>
<feature type="compositionally biased region" description="Acidic residues" evidence="2">
    <location>
        <begin position="665"/>
        <end position="681"/>
    </location>
</feature>
<dbReference type="AlphaFoldDB" id="A0A7S9KML7"/>
<reference evidence="3 4" key="1">
    <citation type="journal article" date="2018" name="PLoS Genet.">
        <title>Repeat elements organise 3D genome structure and mediate transcription in the filamentous fungus Epichloe festucae.</title>
        <authorList>
            <person name="Winter D.J."/>
            <person name="Ganley A.R.D."/>
            <person name="Young C.A."/>
            <person name="Liachko I."/>
            <person name="Schardl C.L."/>
            <person name="Dupont P.Y."/>
            <person name="Berry D."/>
            <person name="Ram A."/>
            <person name="Scott B."/>
            <person name="Cox M.P."/>
        </authorList>
    </citation>
    <scope>NUCLEOTIDE SEQUENCE [LARGE SCALE GENOMIC DNA]</scope>
    <source>
        <strain evidence="3 4">Fl1</strain>
    </source>
</reference>
<gene>
    <name evidence="3" type="ORF">C2857_007546</name>
</gene>
<sequence>MESLWQMLTDTPVIVQVETMRPFDLSPSLHKTRTTRPSPETASSSVSSRSHISSRSSRAASVTPSPAQPARPAQPAPPVRGGVGSQTRPPHHPPHHPLQPLPARYISAAPPAGNGSRSRNSRTISTCAVSTPGITSASSRTPMHSQHYKQHVTPVAIKTRPLSASVSKMPVGDRPRQPQLSAAAAAAAAAARSINRAPLTPKIAAKGTPVTPLTRRPHSSTPVLASTAIPRDDSSTPGTVFPANITPRSGPRQIRVDSATSTPSGTPNLEKTSEQWENHNNNNNNNNNIIITNTNRTGLGTSPLASDLPRHTVSQIDSTADSNDSSKFFYASDAKSAQPAPLPRPASVPQKASNTFFYANGTTIDGGRNISPPSNSMSMTTADPNLDPVSSKFFFANGAPEMSSRPSFVASASASVLSSTSRLASSRPITSNPNLGPSASLQRPASPIKTTPTPMAQTLRSNAASPTSPKRPCLISSPPTSQQQSSSSYNVPNKRKVSIDAAPREMGGHGRTGSAATIEPLTLPRFTLSPNSSEMALHSPPLSPGLSQPVMTMASIMQAADDPRDNDEWRDEDTQSEAHSPTKCTQLRDSVSELVANARRERKVQDLEITNASLEAINRTLERQLRKQTADLRRYRRLSRSGALSAASSRVTSLALTEPPTDMSNVEEADEETDVREDEDVDSLYESDLSSIDSMSTEDGLLPGAKIEARRRQDEKRLQLDLTKHQEMLIDSQKMNQSLKRCLDFTEALIKEGHKALEYRVRVSDIKLGGRILAPPDEDEEDAVSFTKEDTTTRTDDPRLEPPWPRSSQDRDSGIELPSEGS</sequence>
<feature type="compositionally biased region" description="Basic and acidic residues" evidence="2">
    <location>
        <begin position="787"/>
        <end position="800"/>
    </location>
</feature>
<organism evidence="3 4">
    <name type="scientific">Epichloe festucae (strain Fl1)</name>
    <dbReference type="NCBI Taxonomy" id="877507"/>
    <lineage>
        <taxon>Eukaryota</taxon>
        <taxon>Fungi</taxon>
        <taxon>Dikarya</taxon>
        <taxon>Ascomycota</taxon>
        <taxon>Pezizomycotina</taxon>
        <taxon>Sordariomycetes</taxon>
        <taxon>Hypocreomycetidae</taxon>
        <taxon>Hypocreales</taxon>
        <taxon>Clavicipitaceae</taxon>
        <taxon>Epichloe</taxon>
    </lineage>
</organism>
<proteinExistence type="predicted"/>